<evidence type="ECO:0000259" key="2">
    <source>
        <dbReference type="Pfam" id="PF12697"/>
    </source>
</evidence>
<keyword evidence="4" id="KW-1185">Reference proteome</keyword>
<evidence type="ECO:0000313" key="4">
    <source>
        <dbReference type="Proteomes" id="UP001049518"/>
    </source>
</evidence>
<dbReference type="Pfam" id="PF12697">
    <property type="entry name" value="Abhydrolase_6"/>
    <property type="match status" value="1"/>
</dbReference>
<reference evidence="3" key="1">
    <citation type="submission" date="2020-07" db="EMBL/GenBank/DDBJ databases">
        <authorList>
            <person name="Tarantini F.S."/>
            <person name="Hong K.W."/>
            <person name="Chan K.G."/>
        </authorList>
    </citation>
    <scope>NUCLEOTIDE SEQUENCE</scope>
    <source>
        <strain evidence="3">32-07</strain>
    </source>
</reference>
<feature type="region of interest" description="Disordered" evidence="1">
    <location>
        <begin position="250"/>
        <end position="307"/>
    </location>
</feature>
<name>A0ABX8R046_9ACTN</name>
<organism evidence="3 4">
    <name type="scientific">Actinomadura graeca</name>
    <dbReference type="NCBI Taxonomy" id="2750812"/>
    <lineage>
        <taxon>Bacteria</taxon>
        <taxon>Bacillati</taxon>
        <taxon>Actinomycetota</taxon>
        <taxon>Actinomycetes</taxon>
        <taxon>Streptosporangiales</taxon>
        <taxon>Thermomonosporaceae</taxon>
        <taxon>Actinomadura</taxon>
    </lineage>
</organism>
<dbReference type="SUPFAM" id="SSF52540">
    <property type="entry name" value="P-loop containing nucleoside triphosphate hydrolases"/>
    <property type="match status" value="1"/>
</dbReference>
<dbReference type="Proteomes" id="UP001049518">
    <property type="component" value="Chromosome"/>
</dbReference>
<dbReference type="InterPro" id="IPR000073">
    <property type="entry name" value="AB_hydrolase_1"/>
</dbReference>
<dbReference type="SUPFAM" id="SSF53474">
    <property type="entry name" value="alpha/beta-Hydrolases"/>
    <property type="match status" value="1"/>
</dbReference>
<dbReference type="SUPFAM" id="SSF48452">
    <property type="entry name" value="TPR-like"/>
    <property type="match status" value="1"/>
</dbReference>
<evidence type="ECO:0000313" key="3">
    <source>
        <dbReference type="EMBL" id="QXJ23809.1"/>
    </source>
</evidence>
<proteinExistence type="predicted"/>
<accession>A0ABX8R046</accession>
<dbReference type="InterPro" id="IPR029058">
    <property type="entry name" value="AB_hydrolase_fold"/>
</dbReference>
<dbReference type="Gene3D" id="1.25.40.10">
    <property type="entry name" value="Tetratricopeptide repeat domain"/>
    <property type="match status" value="1"/>
</dbReference>
<protein>
    <submittedName>
        <fullName evidence="3">Tetratricopeptide repeat protein</fullName>
    </submittedName>
</protein>
<feature type="compositionally biased region" description="Low complexity" evidence="1">
    <location>
        <begin position="272"/>
        <end position="294"/>
    </location>
</feature>
<sequence length="1001" mass="110926">MAPEPVQVVFVHGVFSSSTKTWPNFVRLIEQDEDLAGAVTLLTSFDYPSPKVRRRPDRRIPELEDLGHLLRTFFLNEVSPSAPVVLVAHSQGGLVAQRFLAQMVGSGEGRKLACIKHLLMYCCPNDGSQYMLAMRRSLSRLFRPLWSPQESTLRPLNKALGDIQATVVRAILNAREVSDSTCPIPITAVAGVSDNIVSPHNATAVFLARHHVPGDHFSSVRPTSADEQSYRVLRGVLLAAVNAERARDVAATASEAGHVRSGQPQHPDGPPERSSGGAAPPSALSHAGLSAPGSDELITPPFGQRDADLQGRDEQIAEIIGGGVPAEPQILAGLPGSGKSRIALELADWAQRGGRDVWWVHASQFNLAMRVVAAQAGASWSQIEVSWRDGSNTADLVWAHLNAYEKPWLLVFDNVDDPELLSRLGGTVADGDGWLRRSTSGRGMVVVTTRDRSPATWGAWSTLREVKPLPESHGATLLIERAGPQCGTNEEARRLAQRLGGLPLALRAAADYLRSVRGTEGVDSSLKIVDFESYRRALENRFNEPPGVADIPLGEAFGWKIVRNVFEMSLDLIDERGSPQAARLMRLFACLNIAQIPYKLLFTGPALPLSRLFPDLHDAGREAALGRLEDLCLIDRDVLSSVDGSQVIEVLSMHAVAHGVLRESQEVHHNADDYYGLNIRLLLNALKDHPADLERSWQIWGLLAPHCVEVLRAVLRHRNRRWRRSVVVLALELARSTSRYLIVRGLLRPLYNLLPAIIENCRSYEFAPTDREILALRHEKGRLLLEIGESEAAEEEMRSVVADREATLGSDAPDTWASRHKLARAILDQDDPDRWEEAELLLRDITARAQRGIDGFRISDTQVVAHTLARAVLLRHHPEEAEQMLRCILRVRGHLWPMATPETLFVRRTLAQCMLAYGDRKRAAEAEAEVRDALQRVPKQQQDAPVAMLLRQSLCSALLLQERISEVREIAEDLLADMRRVWGDSHPTTREFKMRMSPVLV</sequence>
<dbReference type="InterPro" id="IPR011990">
    <property type="entry name" value="TPR-like_helical_dom_sf"/>
</dbReference>
<dbReference type="EMBL" id="CP059572">
    <property type="protein sequence ID" value="QXJ23809.1"/>
    <property type="molecule type" value="Genomic_DNA"/>
</dbReference>
<feature type="domain" description="AB hydrolase-1" evidence="2">
    <location>
        <begin position="8"/>
        <end position="150"/>
    </location>
</feature>
<dbReference type="Gene3D" id="3.40.50.300">
    <property type="entry name" value="P-loop containing nucleotide triphosphate hydrolases"/>
    <property type="match status" value="1"/>
</dbReference>
<gene>
    <name evidence="3" type="ORF">AGRA3207_005015</name>
</gene>
<evidence type="ECO:0000256" key="1">
    <source>
        <dbReference type="SAM" id="MobiDB-lite"/>
    </source>
</evidence>
<dbReference type="RefSeq" id="WP_231329482.1">
    <property type="nucleotide sequence ID" value="NZ_CP059572.1"/>
</dbReference>
<dbReference type="InterPro" id="IPR027417">
    <property type="entry name" value="P-loop_NTPase"/>
</dbReference>
<dbReference type="Gene3D" id="3.40.50.1820">
    <property type="entry name" value="alpha/beta hydrolase"/>
    <property type="match status" value="1"/>
</dbReference>
<dbReference type="PANTHER" id="PTHR46082:SF11">
    <property type="entry name" value="AAA+ ATPASE DOMAIN-CONTAINING PROTEIN-RELATED"/>
    <property type="match status" value="1"/>
</dbReference>
<dbReference type="PANTHER" id="PTHR46082">
    <property type="entry name" value="ATP/GTP-BINDING PROTEIN-RELATED"/>
    <property type="match status" value="1"/>
</dbReference>
<dbReference type="InterPro" id="IPR053137">
    <property type="entry name" value="NLR-like"/>
</dbReference>